<reference evidence="2 3" key="1">
    <citation type="submission" date="2014-12" db="EMBL/GenBank/DDBJ databases">
        <title>Draft genome sequence of Paenibacillus kamchatkensis strain B-2647.</title>
        <authorList>
            <person name="Karlyshev A.V."/>
            <person name="Kudryashova E.B."/>
        </authorList>
    </citation>
    <scope>NUCLEOTIDE SEQUENCE [LARGE SCALE GENOMIC DNA]</scope>
    <source>
        <strain evidence="2 3">VKM B-2647</strain>
    </source>
</reference>
<keyword evidence="1" id="KW-0812">Transmembrane</keyword>
<comment type="caution">
    <text evidence="2">The sequence shown here is derived from an EMBL/GenBank/DDBJ whole genome shotgun (WGS) entry which is preliminary data.</text>
</comment>
<keyword evidence="1" id="KW-0472">Membrane</keyword>
<dbReference type="EMBL" id="JXAK01000016">
    <property type="protein sequence ID" value="KIL40812.1"/>
    <property type="molecule type" value="Genomic_DNA"/>
</dbReference>
<name>A0ABR5AKB5_9BACL</name>
<dbReference type="Proteomes" id="UP000031967">
    <property type="component" value="Unassembled WGS sequence"/>
</dbReference>
<evidence type="ECO:0000313" key="2">
    <source>
        <dbReference type="EMBL" id="KIL40812.1"/>
    </source>
</evidence>
<evidence type="ECO:0000313" key="3">
    <source>
        <dbReference type="Proteomes" id="UP000031967"/>
    </source>
</evidence>
<dbReference type="InterPro" id="IPR049971">
    <property type="entry name" value="CLC_0170-like"/>
</dbReference>
<accession>A0ABR5AKB5</accession>
<organism evidence="2 3">
    <name type="scientific">Gordoniibacillus kamchatkensis</name>
    <dbReference type="NCBI Taxonomy" id="1590651"/>
    <lineage>
        <taxon>Bacteria</taxon>
        <taxon>Bacillati</taxon>
        <taxon>Bacillota</taxon>
        <taxon>Bacilli</taxon>
        <taxon>Bacillales</taxon>
        <taxon>Paenibacillaceae</taxon>
        <taxon>Gordoniibacillus</taxon>
    </lineage>
</organism>
<evidence type="ECO:0000256" key="1">
    <source>
        <dbReference type="SAM" id="Phobius"/>
    </source>
</evidence>
<proteinExistence type="predicted"/>
<feature type="transmembrane region" description="Helical" evidence="1">
    <location>
        <begin position="6"/>
        <end position="25"/>
    </location>
</feature>
<feature type="transmembrane region" description="Helical" evidence="1">
    <location>
        <begin position="46"/>
        <end position="65"/>
    </location>
</feature>
<keyword evidence="1" id="KW-1133">Transmembrane helix</keyword>
<dbReference type="NCBIfam" id="NF042414">
    <property type="entry name" value="CLC_0170_fam"/>
    <property type="match status" value="1"/>
</dbReference>
<dbReference type="RefSeq" id="WP_041047663.1">
    <property type="nucleotide sequence ID" value="NZ_JXAK01000016.1"/>
</dbReference>
<gene>
    <name evidence="2" type="ORF">SD70_11290</name>
</gene>
<keyword evidence="3" id="KW-1185">Reference proteome</keyword>
<protein>
    <submittedName>
        <fullName evidence="2">Uncharacterized protein</fullName>
    </submittedName>
</protein>
<sequence>MGAGLTIGYVNFTVMLFLLAGTAILRIDVKAYEAAGMNKEKKAARFLGWFNIGLGLVTLIGNLIVKGLT</sequence>